<keyword evidence="6" id="KW-1185">Reference proteome</keyword>
<gene>
    <name evidence="5" type="ORF">SAMN05444167_0945</name>
</gene>
<organism evidence="5 6">
    <name type="scientific">Terriglobus roseus</name>
    <dbReference type="NCBI Taxonomy" id="392734"/>
    <lineage>
        <taxon>Bacteria</taxon>
        <taxon>Pseudomonadati</taxon>
        <taxon>Acidobacteriota</taxon>
        <taxon>Terriglobia</taxon>
        <taxon>Terriglobales</taxon>
        <taxon>Acidobacteriaceae</taxon>
        <taxon>Terriglobus</taxon>
    </lineage>
</organism>
<dbReference type="NCBIfam" id="NF047558">
    <property type="entry name" value="TPR_END_plus"/>
    <property type="match status" value="1"/>
</dbReference>
<dbReference type="PROSITE" id="PS50005">
    <property type="entry name" value="TPR"/>
    <property type="match status" value="1"/>
</dbReference>
<dbReference type="SMART" id="SM00028">
    <property type="entry name" value="TPR"/>
    <property type="match status" value="2"/>
</dbReference>
<keyword evidence="4" id="KW-0472">Membrane</keyword>
<evidence type="ECO:0000313" key="6">
    <source>
        <dbReference type="Proteomes" id="UP000182427"/>
    </source>
</evidence>
<accession>A0A1G7H8B5</accession>
<dbReference type="AlphaFoldDB" id="A0A1G7H8B5"/>
<evidence type="ECO:0000256" key="4">
    <source>
        <dbReference type="SAM" id="Phobius"/>
    </source>
</evidence>
<dbReference type="PANTHER" id="PTHR12558:SF33">
    <property type="entry name" value="BLL7664 PROTEIN"/>
    <property type="match status" value="1"/>
</dbReference>
<proteinExistence type="predicted"/>
<dbReference type="SUPFAM" id="SSF48452">
    <property type="entry name" value="TPR-like"/>
    <property type="match status" value="2"/>
</dbReference>
<reference evidence="5 6" key="1">
    <citation type="submission" date="2016-10" db="EMBL/GenBank/DDBJ databases">
        <authorList>
            <person name="de Groot N.N."/>
        </authorList>
    </citation>
    <scope>NUCLEOTIDE SEQUENCE [LARGE SCALE GENOMIC DNA]</scope>
    <source>
        <strain evidence="5 6">GAS232</strain>
    </source>
</reference>
<evidence type="ECO:0000256" key="1">
    <source>
        <dbReference type="ARBA" id="ARBA00022737"/>
    </source>
</evidence>
<dbReference type="Proteomes" id="UP000182427">
    <property type="component" value="Chromosome I"/>
</dbReference>
<keyword evidence="4" id="KW-1133">Transmembrane helix</keyword>
<evidence type="ECO:0000313" key="5">
    <source>
        <dbReference type="EMBL" id="SDE96359.1"/>
    </source>
</evidence>
<feature type="repeat" description="TPR" evidence="3">
    <location>
        <begin position="386"/>
        <end position="419"/>
    </location>
</feature>
<dbReference type="RefSeq" id="WP_172838146.1">
    <property type="nucleotide sequence ID" value="NZ_LT629690.1"/>
</dbReference>
<dbReference type="PANTHER" id="PTHR12558">
    <property type="entry name" value="CELL DIVISION CYCLE 16,23,27"/>
    <property type="match status" value="1"/>
</dbReference>
<keyword evidence="2 3" id="KW-0802">TPR repeat</keyword>
<protein>
    <submittedName>
        <fullName evidence="5">TolB amino-terminal domain-containing protein</fullName>
    </submittedName>
</protein>
<dbReference type="InterPro" id="IPR013105">
    <property type="entry name" value="TPR_2"/>
</dbReference>
<name>A0A1G7H8B5_9BACT</name>
<keyword evidence="4" id="KW-0812">Transmembrane</keyword>
<dbReference type="Pfam" id="PF07719">
    <property type="entry name" value="TPR_2"/>
    <property type="match status" value="1"/>
</dbReference>
<dbReference type="Pfam" id="PF14559">
    <property type="entry name" value="TPR_19"/>
    <property type="match status" value="1"/>
</dbReference>
<feature type="transmembrane region" description="Helical" evidence="4">
    <location>
        <begin position="129"/>
        <end position="149"/>
    </location>
</feature>
<keyword evidence="1" id="KW-0677">Repeat</keyword>
<evidence type="ECO:0000256" key="3">
    <source>
        <dbReference type="PROSITE-ProRule" id="PRU00339"/>
    </source>
</evidence>
<sequence>MPSFAVRSEGGGTIEFPVRQTCGPLEIVMAPDTPSAGKAIEDRLDSWKEIAAYLERDVTTVQRWEKREAMPVHRHLHEKRGSVYAVPAELDCWIQSRKAGLDEPEAAPAEESGPAIPTSQHRVKPGTRLWFALAVVFGICLSIAAWLMLRHPTTEIGETRIPSLAVLPLRNLSGDPGQEYLADGMTEALIGRLAGIRGLRVVSHTSVMRFKTPQMSVPEIARMLGVDSVVEGSVIREGDRIRVTAQLIRASTDTHFWSETYDRQMSDALTLESELAQSIAEKVQVTLTGEERQRLTSVKPVAPEVYESYLKGRFVLAQGNRAQLEQSIPLFEDALHRDAAFAPAYLGLAEAYTMLGTVSAGVSPEETRPKVADFARQALAIDPGLVEAHVMLANVLQEEWHWAEAQAEYKRALALNPNNAEAYQWFALWLVCQGRADEAVTAIQHARALDPVGVSGGSVAWILFQARHYDEAIREESSALATQPNSVSDLTGLGFSLIANNQPADAIPFLEKAVSLSGSPAATGVLIRAYAHAGRRSDALRLLAQLNQRKTVGYVPSGAFVNAYLGLDDKEQAFYWLEQAYREKSNILQFLKSHPYFDPIRSDPRFADLVHRVGLP</sequence>
<evidence type="ECO:0000256" key="2">
    <source>
        <dbReference type="ARBA" id="ARBA00022803"/>
    </source>
</evidence>
<dbReference type="InterPro" id="IPR011990">
    <property type="entry name" value="TPR-like_helical_dom_sf"/>
</dbReference>
<dbReference type="EMBL" id="LT629690">
    <property type="protein sequence ID" value="SDE96359.1"/>
    <property type="molecule type" value="Genomic_DNA"/>
</dbReference>
<dbReference type="InterPro" id="IPR019734">
    <property type="entry name" value="TPR_rpt"/>
</dbReference>
<dbReference type="Gene3D" id="3.40.50.10610">
    <property type="entry name" value="ABC-type transport auxiliary lipoprotein component"/>
    <property type="match status" value="1"/>
</dbReference>
<dbReference type="Gene3D" id="1.25.40.10">
    <property type="entry name" value="Tetratricopeptide repeat domain"/>
    <property type="match status" value="2"/>
</dbReference>